<evidence type="ECO:0000259" key="15">
    <source>
        <dbReference type="Pfam" id="PF00125"/>
    </source>
</evidence>
<feature type="domain" description="Core Histone H2A/H2B/H3" evidence="15">
    <location>
        <begin position="849"/>
        <end position="936"/>
    </location>
</feature>
<evidence type="ECO:0000256" key="13">
    <source>
        <dbReference type="ARBA" id="ARBA00023278"/>
    </source>
</evidence>
<dbReference type="AlphaFoldDB" id="A0A8J6A788"/>
<dbReference type="FunFam" id="1.10.20.10:FF:000044">
    <property type="entry name" value="Histone H3.3"/>
    <property type="match status" value="1"/>
</dbReference>
<feature type="region of interest" description="Disordered" evidence="14">
    <location>
        <begin position="610"/>
        <end position="726"/>
    </location>
</feature>
<dbReference type="Pfam" id="PF00125">
    <property type="entry name" value="Histone"/>
    <property type="match status" value="1"/>
</dbReference>
<dbReference type="GO" id="GO:0030527">
    <property type="term" value="F:structural constituent of chromatin"/>
    <property type="evidence" value="ECO:0007669"/>
    <property type="project" value="InterPro"/>
</dbReference>
<evidence type="ECO:0000256" key="4">
    <source>
        <dbReference type="ARBA" id="ARBA00022454"/>
    </source>
</evidence>
<dbReference type="SUPFAM" id="SSF47113">
    <property type="entry name" value="Histone-fold"/>
    <property type="match status" value="1"/>
</dbReference>
<keyword evidence="6" id="KW-0013">ADP-ribosylation</keyword>
<dbReference type="GO" id="GO:0046982">
    <property type="term" value="F:protein heterodimerization activity"/>
    <property type="evidence" value="ECO:0007669"/>
    <property type="project" value="InterPro"/>
</dbReference>
<evidence type="ECO:0000256" key="7">
    <source>
        <dbReference type="ARBA" id="ARBA00022843"/>
    </source>
</evidence>
<proteinExistence type="inferred from homology"/>
<organism evidence="16 17">
    <name type="scientific">Galemys pyrenaicus</name>
    <name type="common">Iberian desman</name>
    <name type="synonym">Pyrenean desman</name>
    <dbReference type="NCBI Taxonomy" id="202257"/>
    <lineage>
        <taxon>Eukaryota</taxon>
        <taxon>Metazoa</taxon>
        <taxon>Chordata</taxon>
        <taxon>Craniata</taxon>
        <taxon>Vertebrata</taxon>
        <taxon>Euteleostomi</taxon>
        <taxon>Mammalia</taxon>
        <taxon>Eutheria</taxon>
        <taxon>Laurasiatheria</taxon>
        <taxon>Eulipotyphla</taxon>
        <taxon>Talpidae</taxon>
        <taxon>Galemys</taxon>
    </lineage>
</organism>
<comment type="caution">
    <text evidence="16">The sequence shown here is derived from an EMBL/GenBank/DDBJ whole genome shotgun (WGS) entry which is preliminary data.</text>
</comment>
<keyword evidence="7" id="KW-0832">Ubl conjugation</keyword>
<feature type="region of interest" description="Disordered" evidence="14">
    <location>
        <begin position="439"/>
        <end position="476"/>
    </location>
</feature>
<dbReference type="PROSITE" id="PS00959">
    <property type="entry name" value="HISTONE_H3_2"/>
    <property type="match status" value="1"/>
</dbReference>
<dbReference type="PRINTS" id="PR00622">
    <property type="entry name" value="HISTONEH3"/>
</dbReference>
<comment type="subcellular location">
    <subcellularLocation>
        <location evidence="2">Chromosome</location>
    </subcellularLocation>
    <subcellularLocation>
        <location evidence="1">Nucleus</location>
    </subcellularLocation>
</comment>
<keyword evidence="10" id="KW-0238">DNA-binding</keyword>
<evidence type="ECO:0000256" key="9">
    <source>
        <dbReference type="ARBA" id="ARBA00022990"/>
    </source>
</evidence>
<feature type="non-terminal residue" evidence="16">
    <location>
        <position position="1001"/>
    </location>
</feature>
<evidence type="ECO:0000256" key="1">
    <source>
        <dbReference type="ARBA" id="ARBA00004123"/>
    </source>
</evidence>
<dbReference type="PROSITE" id="PS00322">
    <property type="entry name" value="HISTONE_H3_1"/>
    <property type="match status" value="1"/>
</dbReference>
<dbReference type="CDD" id="cd22911">
    <property type="entry name" value="HFD_H3"/>
    <property type="match status" value="1"/>
</dbReference>
<keyword evidence="9" id="KW-0007">Acetylation</keyword>
<evidence type="ECO:0000256" key="2">
    <source>
        <dbReference type="ARBA" id="ARBA00004286"/>
    </source>
</evidence>
<evidence type="ECO:0000256" key="6">
    <source>
        <dbReference type="ARBA" id="ARBA00022765"/>
    </source>
</evidence>
<keyword evidence="12" id="KW-0544">Nucleosome core</keyword>
<keyword evidence="4" id="KW-0158">Chromosome</keyword>
<feature type="region of interest" description="Disordered" evidence="14">
    <location>
        <begin position="811"/>
        <end position="846"/>
    </location>
</feature>
<reference evidence="16" key="1">
    <citation type="journal article" date="2021" name="Evol. Appl.">
        <title>The genome of the Pyrenean desman and the effects of bottlenecks and inbreeding on the genomic landscape of an endangered species.</title>
        <authorList>
            <person name="Escoda L."/>
            <person name="Castresana J."/>
        </authorList>
    </citation>
    <scope>NUCLEOTIDE SEQUENCE</scope>
    <source>
        <strain evidence="16">IBE-C5619</strain>
    </source>
</reference>
<feature type="compositionally biased region" description="Pro residues" evidence="14">
    <location>
        <begin position="689"/>
        <end position="699"/>
    </location>
</feature>
<evidence type="ECO:0000256" key="12">
    <source>
        <dbReference type="ARBA" id="ARBA00023269"/>
    </source>
</evidence>
<dbReference type="GO" id="GO:0000786">
    <property type="term" value="C:nucleosome"/>
    <property type="evidence" value="ECO:0007669"/>
    <property type="project" value="UniProtKB-KW"/>
</dbReference>
<keyword evidence="8" id="KW-0164">Citrullination</keyword>
<evidence type="ECO:0000256" key="8">
    <source>
        <dbReference type="ARBA" id="ARBA00022934"/>
    </source>
</evidence>
<feature type="compositionally biased region" description="Polar residues" evidence="14">
    <location>
        <begin position="92"/>
        <end position="107"/>
    </location>
</feature>
<dbReference type="SMART" id="SM00428">
    <property type="entry name" value="H3"/>
    <property type="match status" value="1"/>
</dbReference>
<evidence type="ECO:0000256" key="11">
    <source>
        <dbReference type="ARBA" id="ARBA00023242"/>
    </source>
</evidence>
<dbReference type="FunFam" id="1.10.20.10:FF:000078">
    <property type="entry name" value="Histone H3"/>
    <property type="match status" value="1"/>
</dbReference>
<dbReference type="Proteomes" id="UP000700334">
    <property type="component" value="Unassembled WGS sequence"/>
</dbReference>
<name>A0A8J6A788_GALPY</name>
<protein>
    <submittedName>
        <fullName evidence="16">Histone H3.3</fullName>
    </submittedName>
</protein>
<feature type="compositionally biased region" description="Low complexity" evidence="14">
    <location>
        <begin position="679"/>
        <end position="688"/>
    </location>
</feature>
<comment type="similarity">
    <text evidence="3">Belongs to the histone H3 family.</text>
</comment>
<keyword evidence="17" id="KW-1185">Reference proteome</keyword>
<evidence type="ECO:0000256" key="3">
    <source>
        <dbReference type="ARBA" id="ARBA00010343"/>
    </source>
</evidence>
<dbReference type="Gene3D" id="1.10.20.10">
    <property type="entry name" value="Histone, subunit A"/>
    <property type="match status" value="1"/>
</dbReference>
<keyword evidence="11" id="KW-0539">Nucleus</keyword>
<evidence type="ECO:0000256" key="14">
    <source>
        <dbReference type="SAM" id="MobiDB-lite"/>
    </source>
</evidence>
<feature type="region of interest" description="Disordered" evidence="14">
    <location>
        <begin position="550"/>
        <end position="593"/>
    </location>
</feature>
<evidence type="ECO:0000256" key="5">
    <source>
        <dbReference type="ARBA" id="ARBA00022481"/>
    </source>
</evidence>
<dbReference type="PANTHER" id="PTHR11426">
    <property type="entry name" value="HISTONE H3"/>
    <property type="match status" value="1"/>
</dbReference>
<accession>A0A8J6A788</accession>
<keyword evidence="13" id="KW-0379">Hydroxylation</keyword>
<evidence type="ECO:0000313" key="16">
    <source>
        <dbReference type="EMBL" id="KAG8511840.1"/>
    </source>
</evidence>
<feature type="region of interest" description="Disordered" evidence="14">
    <location>
        <begin position="327"/>
        <end position="415"/>
    </location>
</feature>
<dbReference type="InterPro" id="IPR007125">
    <property type="entry name" value="H2A/H2B/H3"/>
</dbReference>
<feature type="compositionally biased region" description="Low complexity" evidence="14">
    <location>
        <begin position="386"/>
        <end position="395"/>
    </location>
</feature>
<gene>
    <name evidence="16" type="ORF">J0S82_012067</name>
</gene>
<keyword evidence="5" id="KW-0488">Methylation</keyword>
<dbReference type="GO" id="GO:0005634">
    <property type="term" value="C:nucleus"/>
    <property type="evidence" value="ECO:0007669"/>
    <property type="project" value="UniProtKB-SubCell"/>
</dbReference>
<dbReference type="GO" id="GO:0003677">
    <property type="term" value="F:DNA binding"/>
    <property type="evidence" value="ECO:0007669"/>
    <property type="project" value="UniProtKB-KW"/>
</dbReference>
<sequence length="1001" mass="105939">VTVKEESPADSKTSSPKHFSSLFLSNFFLLLLKQPRFYPDVTSIRPSVNRKLFLQSTGALFAAGGSVGAVSAPCCCLCPGPHPTLPAPLGPVSSSTLPQLNPSSAQPGPQLAPLMRQGPGQLGGPQGSCPGKGELGCFTSKDKMLLQASVRVKTEIWDDFIEVFVLHQNFLCSGGNEQRMKTVAGTSPSENHDNPPYNPNPTIAPNKINQPEGSECQRWSQEEVTVLLSAGSGGRRRPSCAACDIVGGYGNGVVVSVVNRRLVTEILLLTCYQIAGRLEAAASLDSVLRSSWHHPQHIDEAGLGRLLAQDNHQDVLGRGLQNTAILYQAPRPRKEGKPRCLGPGATCTGAGIPGGRAQAAGPLRRPEPAPSGQPRPGWAPDWIKLSAGGPAASGPGKREDSRPAAPPAARSPSRKWARAVRFLFTSFLLASVFNWGAATRPAESASPPPTRPGRLGGARRGPRGNESGGLLPETPAGRAFTRRASSRWPLPPHFPSAPQTRLQGFDDVCARSGLGVRGQVAGVKTEGSGRPSRRESEAPRHVFCVCTHTARGGPEEGAGGARGRGERAPANGRAGGGVEAGREPGSGGRSRAFPPLCVIGWRAARGRSGLAELQPKEKGGKFSRLPASPEPSPACRQPRPGPRRSREGTHSPSSLAHKLFGPEMEVRASFPLPSGGGSSPVSAQQQQPPRQPALPPPRTPASLSSVKSRPPPLPGTPDLHHDPRGLLNYRSRVPAPSFRAGMGSKSPPLATGIGYVERLFPFCSALGAEFVSARDASVRGGLTGGPECPGAGGGETKSLCGGLCTMARTKQTARKSTGGKAPRKQLATKAARKSAPSTGGVKKPHRYRPGTVALREIRRYQKSTELLIRKLPFQRLVREIAQDFKTDLRFQSAAIGALQEASEAYLVGLFEDTNLCAIHAKRVTIMPKDIQLARRIRGERVADEGAHGSDCKRTRWRPCQLREASTLAPNWSADGRVWGPSCTSLASSALRARGARPGTDS</sequence>
<dbReference type="InterPro" id="IPR009072">
    <property type="entry name" value="Histone-fold"/>
</dbReference>
<feature type="compositionally biased region" description="Gly residues" evidence="14">
    <location>
        <begin position="573"/>
        <end position="588"/>
    </location>
</feature>
<evidence type="ECO:0000256" key="10">
    <source>
        <dbReference type="ARBA" id="ARBA00023125"/>
    </source>
</evidence>
<dbReference type="EMBL" id="JAGFMF010011818">
    <property type="protein sequence ID" value="KAG8511840.1"/>
    <property type="molecule type" value="Genomic_DNA"/>
</dbReference>
<dbReference type="InterPro" id="IPR000164">
    <property type="entry name" value="Histone_H3/CENP-A"/>
</dbReference>
<feature type="region of interest" description="Disordered" evidence="14">
    <location>
        <begin position="91"/>
        <end position="126"/>
    </location>
</feature>
<evidence type="ECO:0000313" key="17">
    <source>
        <dbReference type="Proteomes" id="UP000700334"/>
    </source>
</evidence>